<dbReference type="RefSeq" id="WP_191176408.1">
    <property type="nucleotide sequence ID" value="NZ_JACWMW010000003.1"/>
</dbReference>
<dbReference type="CDD" id="cd07100">
    <property type="entry name" value="ALDH_SSADH1_GabD1"/>
    <property type="match status" value="1"/>
</dbReference>
<keyword evidence="3" id="KW-0560">Oxidoreductase</keyword>
<reference evidence="5 6" key="1">
    <citation type="submission" date="2020-09" db="EMBL/GenBank/DDBJ databases">
        <title>Novel species of Mucilaginibacter isolated from a glacier on the Tibetan Plateau.</title>
        <authorList>
            <person name="Liu Q."/>
            <person name="Xin Y.-H."/>
        </authorList>
    </citation>
    <scope>NUCLEOTIDE SEQUENCE [LARGE SCALE GENOMIC DNA]</scope>
    <source>
        <strain evidence="5 6">CGMCC 1.13878</strain>
    </source>
</reference>
<dbReference type="EMBL" id="JACWMW010000003">
    <property type="protein sequence ID" value="MBD1386565.1"/>
    <property type="molecule type" value="Genomic_DNA"/>
</dbReference>
<organism evidence="5 6">
    <name type="scientific">Mucilaginibacter rigui</name>
    <dbReference type="NCBI Taxonomy" id="534635"/>
    <lineage>
        <taxon>Bacteria</taxon>
        <taxon>Pseudomonadati</taxon>
        <taxon>Bacteroidota</taxon>
        <taxon>Sphingobacteriia</taxon>
        <taxon>Sphingobacteriales</taxon>
        <taxon>Sphingobacteriaceae</taxon>
        <taxon>Mucilaginibacter</taxon>
    </lineage>
</organism>
<keyword evidence="2" id="KW-0521">NADP</keyword>
<evidence type="ECO:0000313" key="6">
    <source>
        <dbReference type="Proteomes" id="UP000618754"/>
    </source>
</evidence>
<comment type="similarity">
    <text evidence="1">Belongs to the aldehyde dehydrogenase family.</text>
</comment>
<sequence length="467" mass="50932">METVAKVSPIKTVNPFNNQLIKSFEVMTDEQINAKLALADKAFQNWKNVPKAKRAQLLRRVAHLMRVRKSQLEELATLEMGKLVKESRTEVELCAAIFDYYADNGEKFLADKPLETPEGSAFLCYEPIGVLLSIQPWNFPFYQITRSAAPHLMAGNAMLLKHASNVPQCAQVMEEIFLEAGFPEGVYQNLFIPGNKIDALLADKRIKAVTFTGSEPAGSAIAAAAGKYIKKSTLELGGSDAFIVLDDADAEQAAEAAVRGRMWNAGQVCVSPKRVIVEEGIADLFMEKVKTKFAGLKVGDPMDEQTDLAPLSSEKAVEDVIKQVQKAVEEGATVITGGHRINRPGAFMEPTILTGIKPGTAAYQEEIFGPVFMFYKVKDEQAAINLANATDYGLGGSVFSSNNERAVKVARQIETGMVYINHVTGIAPELPFGGTKHSGYGREQSPAAIYEFVNAKLIRVTTAESAY</sequence>
<gene>
    <name evidence="5" type="ORF">IDJ75_14860</name>
</gene>
<evidence type="ECO:0000256" key="1">
    <source>
        <dbReference type="ARBA" id="ARBA00009986"/>
    </source>
</evidence>
<name>A0ABR7XAD2_9SPHI</name>
<evidence type="ECO:0000259" key="4">
    <source>
        <dbReference type="Pfam" id="PF00171"/>
    </source>
</evidence>
<protein>
    <submittedName>
        <fullName evidence="5">NAD-dependent succinate-semialdehyde dehydrogenase</fullName>
    </submittedName>
</protein>
<dbReference type="InterPro" id="IPR016161">
    <property type="entry name" value="Ald_DH/histidinol_DH"/>
</dbReference>
<dbReference type="InterPro" id="IPR047110">
    <property type="entry name" value="GABD/Sad-like"/>
</dbReference>
<feature type="domain" description="Aldehyde dehydrogenase" evidence="4">
    <location>
        <begin position="9"/>
        <end position="457"/>
    </location>
</feature>
<accession>A0ABR7XAD2</accession>
<evidence type="ECO:0000256" key="2">
    <source>
        <dbReference type="ARBA" id="ARBA00022857"/>
    </source>
</evidence>
<dbReference type="InterPro" id="IPR016163">
    <property type="entry name" value="Ald_DH_C"/>
</dbReference>
<dbReference type="PANTHER" id="PTHR43217">
    <property type="entry name" value="SUCCINATE SEMIALDEHYDE DEHYDROGENASE [NAD(P)+] SAD"/>
    <property type="match status" value="1"/>
</dbReference>
<dbReference type="InterPro" id="IPR015590">
    <property type="entry name" value="Aldehyde_DH_dom"/>
</dbReference>
<dbReference type="InterPro" id="IPR016162">
    <property type="entry name" value="Ald_DH_N"/>
</dbReference>
<dbReference type="SUPFAM" id="SSF53720">
    <property type="entry name" value="ALDH-like"/>
    <property type="match status" value="1"/>
</dbReference>
<dbReference type="Gene3D" id="3.40.309.10">
    <property type="entry name" value="Aldehyde Dehydrogenase, Chain A, domain 2"/>
    <property type="match status" value="1"/>
</dbReference>
<dbReference type="Pfam" id="PF00171">
    <property type="entry name" value="Aldedh"/>
    <property type="match status" value="1"/>
</dbReference>
<comment type="caution">
    <text evidence="5">The sequence shown here is derived from an EMBL/GenBank/DDBJ whole genome shotgun (WGS) entry which is preliminary data.</text>
</comment>
<dbReference type="Gene3D" id="3.40.605.10">
    <property type="entry name" value="Aldehyde Dehydrogenase, Chain A, domain 1"/>
    <property type="match status" value="1"/>
</dbReference>
<proteinExistence type="inferred from homology"/>
<evidence type="ECO:0000256" key="3">
    <source>
        <dbReference type="ARBA" id="ARBA00023002"/>
    </source>
</evidence>
<keyword evidence="6" id="KW-1185">Reference proteome</keyword>
<dbReference type="InterPro" id="IPR044148">
    <property type="entry name" value="ALDH_GabD1-like"/>
</dbReference>
<evidence type="ECO:0000313" key="5">
    <source>
        <dbReference type="EMBL" id="MBD1386565.1"/>
    </source>
</evidence>
<dbReference type="PANTHER" id="PTHR43217:SF2">
    <property type="entry name" value="SUCCINATE-SEMIALDEHYDE DEHYDROGENASE [NADP(+)]"/>
    <property type="match status" value="1"/>
</dbReference>
<dbReference type="Proteomes" id="UP000618754">
    <property type="component" value="Unassembled WGS sequence"/>
</dbReference>